<dbReference type="AlphaFoldDB" id="A0A6J4IEX0"/>
<comment type="subcellular location">
    <subcellularLocation>
        <location evidence="1">Membrane</location>
        <topology evidence="1">Multi-pass membrane protein</topology>
    </subcellularLocation>
</comment>
<comment type="pathway">
    <text evidence="3">Sphingolipid metabolism.</text>
</comment>
<name>A0A6J4IEX0_9PROT</name>
<organism evidence="9">
    <name type="scientific">uncultured Acetobacteraceae bacterium</name>
    <dbReference type="NCBI Taxonomy" id="169975"/>
    <lineage>
        <taxon>Bacteria</taxon>
        <taxon>Pseudomonadati</taxon>
        <taxon>Pseudomonadota</taxon>
        <taxon>Alphaproteobacteria</taxon>
        <taxon>Acetobacterales</taxon>
        <taxon>Acetobacteraceae</taxon>
        <taxon>environmental samples</taxon>
    </lineage>
</organism>
<accession>A0A6J4IEX0</accession>
<comment type="pathway">
    <text evidence="2">Lipid metabolism; sphingolipid metabolism.</text>
</comment>
<evidence type="ECO:0000256" key="6">
    <source>
        <dbReference type="ARBA" id="ARBA00022692"/>
    </source>
</evidence>
<dbReference type="PANTHER" id="PTHR12726">
    <property type="entry name" value="CERAMIDE GLUCOSYLTRANSFERASE"/>
    <property type="match status" value="1"/>
</dbReference>
<dbReference type="EMBL" id="CADCTG010000169">
    <property type="protein sequence ID" value="CAA9250716.1"/>
    <property type="molecule type" value="Genomic_DNA"/>
</dbReference>
<gene>
    <name evidence="9" type="ORF">AVDCRST_MAG08-2073</name>
</gene>
<evidence type="ECO:0000256" key="1">
    <source>
        <dbReference type="ARBA" id="ARBA00004141"/>
    </source>
</evidence>
<dbReference type="InterPro" id="IPR017835">
    <property type="entry name" value="Hopen-assoc_HpnI"/>
</dbReference>
<dbReference type="PANTHER" id="PTHR12726:SF0">
    <property type="entry name" value="CERAMIDE GLUCOSYLTRANSFERASE"/>
    <property type="match status" value="1"/>
</dbReference>
<evidence type="ECO:0000256" key="5">
    <source>
        <dbReference type="ARBA" id="ARBA00022679"/>
    </source>
</evidence>
<keyword evidence="5 9" id="KW-0808">Transferase</keyword>
<feature type="non-terminal residue" evidence="9">
    <location>
        <position position="1"/>
    </location>
</feature>
<keyword evidence="8" id="KW-0472">Membrane</keyword>
<keyword evidence="6" id="KW-0812">Transmembrane</keyword>
<evidence type="ECO:0000256" key="4">
    <source>
        <dbReference type="ARBA" id="ARBA00022676"/>
    </source>
</evidence>
<evidence type="ECO:0000256" key="3">
    <source>
        <dbReference type="ARBA" id="ARBA00004991"/>
    </source>
</evidence>
<evidence type="ECO:0000313" key="9">
    <source>
        <dbReference type="EMBL" id="CAA9250716.1"/>
    </source>
</evidence>
<dbReference type="InterPro" id="IPR025993">
    <property type="entry name" value="Ceramide_glucosylTrfase"/>
</dbReference>
<evidence type="ECO:0000256" key="7">
    <source>
        <dbReference type="ARBA" id="ARBA00022989"/>
    </source>
</evidence>
<reference evidence="9" key="1">
    <citation type="submission" date="2020-02" db="EMBL/GenBank/DDBJ databases">
        <authorList>
            <person name="Meier V. D."/>
        </authorList>
    </citation>
    <scope>NUCLEOTIDE SEQUENCE</scope>
    <source>
        <strain evidence="9">AVDCRST_MAG08</strain>
    </source>
</reference>
<keyword evidence="7" id="KW-1133">Transmembrane helix</keyword>
<keyword evidence="4 9" id="KW-0328">Glycosyltransferase</keyword>
<protein>
    <submittedName>
        <fullName evidence="9">Hopanoid biosynthesis associated glycosyl transferase protein HpnI</fullName>
        <ecNumber evidence="9">2.4.1.80</ecNumber>
    </submittedName>
</protein>
<evidence type="ECO:0000256" key="2">
    <source>
        <dbReference type="ARBA" id="ARBA00004760"/>
    </source>
</evidence>
<proteinExistence type="predicted"/>
<sequence>AGIRAWLALDEDERAARWQDWHGLFFTKDGKVRAEVAAEAAMAAHPGVPARLVRDPRLHGSNHKVSQLLNLERLARHPVLVVADADMRVEADWLSRATAPLADPDVGLVTCLYRAEPADGRFWSRLAALGTDWQFLPNAALGEAMGRAEGCYGATMALRKEVLDRIGGFASLSDLLADDHALGEAVRRLGLRVAVAPAVPVHMAHQAGPRDLLAHELRWARTLRSLAPAGYLGMGVTHPLAWGLLASALAPSGWGAAALTAALLGRFGLAAGVDRATGATGGLRRLALLPLRDLLSFAIWAAGLARSSVVWGGRRYRLRRDGSMVELRPGE</sequence>
<dbReference type="Gene3D" id="3.90.550.10">
    <property type="entry name" value="Spore Coat Polysaccharide Biosynthesis Protein SpsA, Chain A"/>
    <property type="match status" value="1"/>
</dbReference>
<dbReference type="GO" id="GO:0016020">
    <property type="term" value="C:membrane"/>
    <property type="evidence" value="ECO:0007669"/>
    <property type="project" value="UniProtKB-SubCell"/>
</dbReference>
<dbReference type="Pfam" id="PF13506">
    <property type="entry name" value="Glyco_transf_21"/>
    <property type="match status" value="1"/>
</dbReference>
<evidence type="ECO:0000256" key="8">
    <source>
        <dbReference type="ARBA" id="ARBA00023136"/>
    </source>
</evidence>
<dbReference type="NCBIfam" id="TIGR03472">
    <property type="entry name" value="HpnI"/>
    <property type="match status" value="1"/>
</dbReference>
<dbReference type="GO" id="GO:0008120">
    <property type="term" value="F:ceramide glucosyltransferase activity"/>
    <property type="evidence" value="ECO:0007669"/>
    <property type="project" value="UniProtKB-EC"/>
</dbReference>
<dbReference type="GO" id="GO:0006679">
    <property type="term" value="P:glucosylceramide biosynthetic process"/>
    <property type="evidence" value="ECO:0007669"/>
    <property type="project" value="TreeGrafter"/>
</dbReference>
<dbReference type="SUPFAM" id="SSF53448">
    <property type="entry name" value="Nucleotide-diphospho-sugar transferases"/>
    <property type="match status" value="1"/>
</dbReference>
<dbReference type="EC" id="2.4.1.80" evidence="9"/>
<dbReference type="InterPro" id="IPR029044">
    <property type="entry name" value="Nucleotide-diphossugar_trans"/>
</dbReference>